<evidence type="ECO:0000256" key="2">
    <source>
        <dbReference type="ARBA" id="ARBA00022862"/>
    </source>
</evidence>
<dbReference type="InterPro" id="IPR036249">
    <property type="entry name" value="Thioredoxin-like_sf"/>
</dbReference>
<evidence type="ECO:0000313" key="8">
    <source>
        <dbReference type="EMBL" id="ADY35885.1"/>
    </source>
</evidence>
<keyword evidence="9" id="KW-1185">Reference proteome</keyword>
<evidence type="ECO:0000256" key="3">
    <source>
        <dbReference type="ARBA" id="ARBA00023002"/>
    </source>
</evidence>
<dbReference type="InterPro" id="IPR018219">
    <property type="entry name" value="Tpx_CS"/>
</dbReference>
<dbReference type="OrthoDB" id="9781543at2"/>
<dbReference type="STRING" id="667015.Bacsa_1313"/>
<comment type="function">
    <text evidence="6">Thiol-specific peroxidase that catalyzes the reduction of hydrogen peroxide and organic hydroperoxides to water and alcohols, respectively. Plays a role in cell protection against oxidative stress by detoxifying peroxides.</text>
</comment>
<evidence type="ECO:0000313" key="9">
    <source>
        <dbReference type="Proteomes" id="UP000007486"/>
    </source>
</evidence>
<keyword evidence="4 6" id="KW-1015">Disulfide bond</keyword>
<sequence>MAKTAFQGSPVTLAGEFVQVGAQAPDFSLVKGDLTSFTLADVKGKYALLNIFPSMDTGVCAASVRKFNQLASQMGNTVVLAISKDLPFAQGRFCTAEGIENVIPLSDYRYTSDFGEKYGVLMSDGVLCGLLARAVVIINPEGKVVYTELVPEITQEPDYEAALAALK</sequence>
<dbReference type="PANTHER" id="PTHR43110:SF1">
    <property type="entry name" value="THIOL PEROXIDASE"/>
    <property type="match status" value="1"/>
</dbReference>
<keyword evidence="3 6" id="KW-0560">Oxidoreductase</keyword>
<evidence type="ECO:0000256" key="6">
    <source>
        <dbReference type="HAMAP-Rule" id="MF_00269"/>
    </source>
</evidence>
<keyword evidence="2 6" id="KW-0049">Antioxidant</keyword>
<comment type="similarity">
    <text evidence="6">Belongs to the peroxiredoxin family. Tpx subfamily.</text>
</comment>
<feature type="active site" description="Cysteine sulfenic acid (-SOH) intermediate" evidence="6">
    <location>
        <position position="60"/>
    </location>
</feature>
<name>F0R7U3_PHOSB</name>
<dbReference type="PROSITE" id="PS51352">
    <property type="entry name" value="THIOREDOXIN_2"/>
    <property type="match status" value="1"/>
</dbReference>
<dbReference type="SUPFAM" id="SSF52833">
    <property type="entry name" value="Thioredoxin-like"/>
    <property type="match status" value="1"/>
</dbReference>
<dbReference type="EMBL" id="CP002530">
    <property type="protein sequence ID" value="ADY35885.1"/>
    <property type="molecule type" value="Genomic_DNA"/>
</dbReference>
<comment type="miscellaneous">
    <text evidence="6">The active site is a conserved redox-active cysteine residue, the peroxidatic cysteine (C(P)), which makes the nucleophilic attack on the peroxide substrate. The peroxide oxidizes the C(P)-SH to cysteine sulfenic acid (C(P)-SOH), which then reacts with another cysteine residue, the resolving cysteine (C(R)), to form a disulfide bridge. The disulfide is subsequently reduced by an appropriate electron donor to complete the catalytic cycle. In this atypical 2-Cys peroxiredoxin, C(R) is present in the same subunit to form an intramolecular disulfide. The disulfide is subsequently reduced by thioredoxin.</text>
</comment>
<dbReference type="InterPro" id="IPR013740">
    <property type="entry name" value="Redoxin"/>
</dbReference>
<dbReference type="NCBIfam" id="NF001808">
    <property type="entry name" value="PRK00522.1"/>
    <property type="match status" value="1"/>
</dbReference>
<proteinExistence type="inferred from homology"/>
<dbReference type="eggNOG" id="COG2077">
    <property type="taxonomic scope" value="Bacteria"/>
</dbReference>
<dbReference type="PROSITE" id="PS01265">
    <property type="entry name" value="TPX"/>
    <property type="match status" value="1"/>
</dbReference>
<dbReference type="HAMAP" id="MF_00269">
    <property type="entry name" value="Tpx"/>
    <property type="match status" value="1"/>
</dbReference>
<dbReference type="InterPro" id="IPR050455">
    <property type="entry name" value="Tpx_Peroxidase_subfamily"/>
</dbReference>
<dbReference type="CDD" id="cd03014">
    <property type="entry name" value="PRX_Atyp2cys"/>
    <property type="match status" value="1"/>
</dbReference>
<dbReference type="Gene3D" id="3.40.30.10">
    <property type="entry name" value="Glutaredoxin"/>
    <property type="match status" value="1"/>
</dbReference>
<dbReference type="HOGENOM" id="CLU_042529_12_2_10"/>
<comment type="catalytic activity">
    <reaction evidence="6">
        <text>a hydroperoxide + [thioredoxin]-dithiol = an alcohol + [thioredoxin]-disulfide + H2O</text>
        <dbReference type="Rhea" id="RHEA:62620"/>
        <dbReference type="Rhea" id="RHEA-COMP:10698"/>
        <dbReference type="Rhea" id="RHEA-COMP:10700"/>
        <dbReference type="ChEBI" id="CHEBI:15377"/>
        <dbReference type="ChEBI" id="CHEBI:29950"/>
        <dbReference type="ChEBI" id="CHEBI:30879"/>
        <dbReference type="ChEBI" id="CHEBI:35924"/>
        <dbReference type="ChEBI" id="CHEBI:50058"/>
        <dbReference type="EC" id="1.11.1.24"/>
    </reaction>
</comment>
<organism evidence="8 9">
    <name type="scientific">Phocaeicola salanitronis (strain DSM 18170 / JCM 13657 / CCUG 60908 / BL78)</name>
    <name type="common">Bacteroides salanitronis</name>
    <dbReference type="NCBI Taxonomy" id="667015"/>
    <lineage>
        <taxon>Bacteria</taxon>
        <taxon>Pseudomonadati</taxon>
        <taxon>Bacteroidota</taxon>
        <taxon>Bacteroidia</taxon>
        <taxon>Bacteroidales</taxon>
        <taxon>Bacteroidaceae</taxon>
        <taxon>Phocaeicola</taxon>
    </lineage>
</organism>
<feature type="disulfide bond" description="Redox-active" evidence="6">
    <location>
        <begin position="60"/>
        <end position="94"/>
    </location>
</feature>
<dbReference type="EC" id="1.11.1.24" evidence="6"/>
<protein>
    <recommendedName>
        <fullName evidence="6">Thiol peroxidase</fullName>
        <shortName evidence="6">Tpx</shortName>
        <ecNumber evidence="6">1.11.1.24</ecNumber>
    </recommendedName>
    <alternativeName>
        <fullName evidence="6">Peroxiredoxin tpx</fullName>
        <shortName evidence="6">Prx</shortName>
    </alternativeName>
    <alternativeName>
        <fullName evidence="6">Thioredoxin peroxidase</fullName>
    </alternativeName>
    <alternativeName>
        <fullName evidence="6">Thioredoxin-dependent peroxiredoxin</fullName>
    </alternativeName>
</protein>
<dbReference type="Proteomes" id="UP000007486">
    <property type="component" value="Chromosome"/>
</dbReference>
<accession>F0R7U3</accession>
<dbReference type="InterPro" id="IPR013766">
    <property type="entry name" value="Thioredoxin_domain"/>
</dbReference>
<reference evidence="8 9" key="1">
    <citation type="journal article" date="2011" name="Stand. Genomic Sci.">
        <title>Complete genome sequence of Bacteroides salanitronis type strain (BL78).</title>
        <authorList>
            <person name="Gronow S."/>
            <person name="Held B."/>
            <person name="Lucas S."/>
            <person name="Lapidus A."/>
            <person name="Del Rio T.G."/>
            <person name="Nolan M."/>
            <person name="Tice H."/>
            <person name="Deshpande S."/>
            <person name="Cheng J.F."/>
            <person name="Pitluck S."/>
            <person name="Liolios K."/>
            <person name="Pagani I."/>
            <person name="Ivanova N."/>
            <person name="Mavromatis K."/>
            <person name="Pati A."/>
            <person name="Tapia R."/>
            <person name="Han C."/>
            <person name="Goodwin L."/>
            <person name="Chen A."/>
            <person name="Palaniappan K."/>
            <person name="Land M."/>
            <person name="Hauser L."/>
            <person name="Chang Y.J."/>
            <person name="Jeffries C.D."/>
            <person name="Brambilla E.M."/>
            <person name="Rohde M."/>
            <person name="Goker M."/>
            <person name="Detter J.C."/>
            <person name="Woyke T."/>
            <person name="Bristow J."/>
            <person name="Markowitz V."/>
            <person name="Hugenholtz P."/>
            <person name="Kyrpides N.C."/>
            <person name="Klenk H.P."/>
            <person name="Eisen J.A."/>
        </authorList>
    </citation>
    <scope>NUCLEOTIDE SEQUENCE [LARGE SCALE GENOMIC DNA]</scope>
    <source>
        <strain evidence="8 9">DSM 18170</strain>
    </source>
</reference>
<evidence type="ECO:0000256" key="4">
    <source>
        <dbReference type="ARBA" id="ARBA00023157"/>
    </source>
</evidence>
<evidence type="ECO:0000256" key="1">
    <source>
        <dbReference type="ARBA" id="ARBA00022559"/>
    </source>
</evidence>
<keyword evidence="5 6" id="KW-0676">Redox-active center</keyword>
<evidence type="ECO:0000256" key="5">
    <source>
        <dbReference type="ARBA" id="ARBA00023284"/>
    </source>
</evidence>
<dbReference type="AlphaFoldDB" id="F0R7U3"/>
<dbReference type="InterPro" id="IPR002065">
    <property type="entry name" value="TPX"/>
</dbReference>
<evidence type="ECO:0000259" key="7">
    <source>
        <dbReference type="PROSITE" id="PS51352"/>
    </source>
</evidence>
<dbReference type="Pfam" id="PF08534">
    <property type="entry name" value="Redoxin"/>
    <property type="match status" value="1"/>
</dbReference>
<dbReference type="PANTHER" id="PTHR43110">
    <property type="entry name" value="THIOL PEROXIDASE"/>
    <property type="match status" value="1"/>
</dbReference>
<comment type="subunit">
    <text evidence="6">Homodimer.</text>
</comment>
<dbReference type="KEGG" id="bsa:Bacsa_1313"/>
<keyword evidence="1 6" id="KW-0575">Peroxidase</keyword>
<dbReference type="GO" id="GO:0008379">
    <property type="term" value="F:thioredoxin peroxidase activity"/>
    <property type="evidence" value="ECO:0007669"/>
    <property type="project" value="UniProtKB-UniRule"/>
</dbReference>
<feature type="domain" description="Thioredoxin" evidence="7">
    <location>
        <begin position="18"/>
        <end position="167"/>
    </location>
</feature>
<dbReference type="RefSeq" id="WP_013617320.1">
    <property type="nucleotide sequence ID" value="NC_015164.1"/>
</dbReference>
<gene>
    <name evidence="6" type="primary">tpx</name>
    <name evidence="8" type="ordered locus">Bacsa_1313</name>
</gene>